<keyword evidence="2" id="KW-1185">Reference proteome</keyword>
<proteinExistence type="predicted"/>
<reference evidence="1" key="1">
    <citation type="submission" date="2024-09" db="EMBL/GenBank/DDBJ databases">
        <title>Draft Genome Sequences of Neofusicoccum parvum.</title>
        <authorList>
            <person name="Ashida A."/>
            <person name="Camagna M."/>
            <person name="Tanaka A."/>
            <person name="Takemoto D."/>
        </authorList>
    </citation>
    <scope>NUCLEOTIDE SEQUENCE</scope>
    <source>
        <strain evidence="1">PPO83</strain>
    </source>
</reference>
<organism evidence="1 2">
    <name type="scientific">Neofusicoccum parvum</name>
    <dbReference type="NCBI Taxonomy" id="310453"/>
    <lineage>
        <taxon>Eukaryota</taxon>
        <taxon>Fungi</taxon>
        <taxon>Dikarya</taxon>
        <taxon>Ascomycota</taxon>
        <taxon>Pezizomycotina</taxon>
        <taxon>Dothideomycetes</taxon>
        <taxon>Dothideomycetes incertae sedis</taxon>
        <taxon>Botryosphaeriales</taxon>
        <taxon>Botryosphaeriaceae</taxon>
        <taxon>Neofusicoccum</taxon>
    </lineage>
</organism>
<gene>
    <name evidence="1" type="primary">g4740</name>
    <name evidence="1" type="ORF">NpPPO83_00004740</name>
</gene>
<protein>
    <submittedName>
        <fullName evidence="1">Glyoxal oxidase</fullName>
    </submittedName>
</protein>
<sequence>MANLITLFLNIALLLRAAVTLADGNTSAPINATNTTLPTGPKTTDDACGPDHNGTVCILDGILPCCSFCGGDKRYCGDGCQAGFGLCTVPNKTLGRPACSWARQGDSPRCDGQCGADFAGARCDASAGADEYAVLGVFNYGPCCSKAGFCGNTSAHCEAEQGCQTGCWGGAEAAASSSGSVSTVTVTASASAAATSSGVAVARGVPEGVLVLLLGVSGVVLGV</sequence>
<dbReference type="Proteomes" id="UP001165186">
    <property type="component" value="Unassembled WGS sequence"/>
</dbReference>
<name>A0ACB5S0H7_9PEZI</name>
<comment type="caution">
    <text evidence="1">The sequence shown here is derived from an EMBL/GenBank/DDBJ whole genome shotgun (WGS) entry which is preliminary data.</text>
</comment>
<dbReference type="EMBL" id="BSXG01000026">
    <property type="protein sequence ID" value="GME26279.1"/>
    <property type="molecule type" value="Genomic_DNA"/>
</dbReference>
<evidence type="ECO:0000313" key="1">
    <source>
        <dbReference type="EMBL" id="GME26279.1"/>
    </source>
</evidence>
<accession>A0ACB5S0H7</accession>
<evidence type="ECO:0000313" key="2">
    <source>
        <dbReference type="Proteomes" id="UP001165186"/>
    </source>
</evidence>